<organism evidence="12 13">
    <name type="scientific">Candidatus Zambryskibacteria bacterium RIFCSPLOWO2_12_FULL_39_23</name>
    <dbReference type="NCBI Taxonomy" id="1802776"/>
    <lineage>
        <taxon>Bacteria</taxon>
        <taxon>Candidatus Zambryskiibacteriota</taxon>
    </lineage>
</organism>
<reference evidence="12 13" key="1">
    <citation type="journal article" date="2016" name="Nat. Commun.">
        <title>Thousands of microbial genomes shed light on interconnected biogeochemical processes in an aquifer system.</title>
        <authorList>
            <person name="Anantharaman K."/>
            <person name="Brown C.T."/>
            <person name="Hug L.A."/>
            <person name="Sharon I."/>
            <person name="Castelle C.J."/>
            <person name="Probst A.J."/>
            <person name="Thomas B.C."/>
            <person name="Singh A."/>
            <person name="Wilkins M.J."/>
            <person name="Karaoz U."/>
            <person name="Brodie E.L."/>
            <person name="Williams K.H."/>
            <person name="Hubbard S.S."/>
            <person name="Banfield J.F."/>
        </authorList>
    </citation>
    <scope>NUCLEOTIDE SEQUENCE [LARGE SCALE GENOMIC DNA]</scope>
</reference>
<dbReference type="GO" id="GO:0009002">
    <property type="term" value="F:serine-type D-Ala-D-Ala carboxypeptidase activity"/>
    <property type="evidence" value="ECO:0007669"/>
    <property type="project" value="InterPro"/>
</dbReference>
<dbReference type="PANTHER" id="PTHR21581">
    <property type="entry name" value="D-ALANYL-D-ALANINE CARBOXYPEPTIDASE"/>
    <property type="match status" value="1"/>
</dbReference>
<evidence type="ECO:0000256" key="1">
    <source>
        <dbReference type="ARBA" id="ARBA00007164"/>
    </source>
</evidence>
<dbReference type="Gene3D" id="3.40.710.10">
    <property type="entry name" value="DD-peptidase/beta-lactamase superfamily"/>
    <property type="match status" value="1"/>
</dbReference>
<evidence type="ECO:0000313" key="12">
    <source>
        <dbReference type="EMBL" id="OHB11742.1"/>
    </source>
</evidence>
<evidence type="ECO:0000256" key="5">
    <source>
        <dbReference type="ARBA" id="ARBA00022984"/>
    </source>
</evidence>
<comment type="similarity">
    <text evidence="1 9">Belongs to the peptidase S11 family.</text>
</comment>
<evidence type="ECO:0000256" key="4">
    <source>
        <dbReference type="ARBA" id="ARBA00022960"/>
    </source>
</evidence>
<dbReference type="GO" id="GO:0009252">
    <property type="term" value="P:peptidoglycan biosynthetic process"/>
    <property type="evidence" value="ECO:0007669"/>
    <property type="project" value="UniProtKB-KW"/>
</dbReference>
<feature type="active site" evidence="7">
    <location>
        <position position="145"/>
    </location>
</feature>
<keyword evidence="4" id="KW-0133">Cell shape</keyword>
<evidence type="ECO:0000256" key="9">
    <source>
        <dbReference type="RuleBase" id="RU004016"/>
    </source>
</evidence>
<dbReference type="Proteomes" id="UP000176558">
    <property type="component" value="Unassembled WGS sequence"/>
</dbReference>
<evidence type="ECO:0000256" key="8">
    <source>
        <dbReference type="PIRSR" id="PIRSR618044-2"/>
    </source>
</evidence>
<gene>
    <name evidence="12" type="ORF">A3G99_03205</name>
</gene>
<evidence type="ECO:0000256" key="6">
    <source>
        <dbReference type="ARBA" id="ARBA00023316"/>
    </source>
</evidence>
<keyword evidence="3" id="KW-0378">Hydrolase</keyword>
<dbReference type="GO" id="GO:0071555">
    <property type="term" value="P:cell wall organization"/>
    <property type="evidence" value="ECO:0007669"/>
    <property type="project" value="UniProtKB-KW"/>
</dbReference>
<proteinExistence type="inferred from homology"/>
<dbReference type="PANTHER" id="PTHR21581:SF26">
    <property type="entry name" value="D-ALANYL-D-ALANINE ENDOPEPTIDASE"/>
    <property type="match status" value="1"/>
</dbReference>
<evidence type="ECO:0000259" key="11">
    <source>
        <dbReference type="Pfam" id="PF00768"/>
    </source>
</evidence>
<evidence type="ECO:0000256" key="3">
    <source>
        <dbReference type="ARBA" id="ARBA00022801"/>
    </source>
</evidence>
<dbReference type="GO" id="GO:0006508">
    <property type="term" value="P:proteolysis"/>
    <property type="evidence" value="ECO:0007669"/>
    <property type="project" value="InterPro"/>
</dbReference>
<evidence type="ECO:0000256" key="2">
    <source>
        <dbReference type="ARBA" id="ARBA00022729"/>
    </source>
</evidence>
<accession>A0A1G2UR13</accession>
<feature type="domain" description="Peptidase S11 D-alanyl-D-alanine carboxypeptidase A N-terminal" evidence="11">
    <location>
        <begin position="58"/>
        <end position="294"/>
    </location>
</feature>
<keyword evidence="10" id="KW-1133">Transmembrane helix</keyword>
<name>A0A1G2UR13_9BACT</name>
<dbReference type="EMBL" id="MHWT01000028">
    <property type="protein sequence ID" value="OHB11742.1"/>
    <property type="molecule type" value="Genomic_DNA"/>
</dbReference>
<evidence type="ECO:0000256" key="10">
    <source>
        <dbReference type="SAM" id="Phobius"/>
    </source>
</evidence>
<feature type="binding site" evidence="8">
    <location>
        <position position="264"/>
    </location>
    <ligand>
        <name>substrate</name>
    </ligand>
</feature>
<dbReference type="SUPFAM" id="SSF56601">
    <property type="entry name" value="beta-lactamase/transpeptidase-like"/>
    <property type="match status" value="1"/>
</dbReference>
<dbReference type="GO" id="GO:0008360">
    <property type="term" value="P:regulation of cell shape"/>
    <property type="evidence" value="ECO:0007669"/>
    <property type="project" value="UniProtKB-KW"/>
</dbReference>
<dbReference type="Pfam" id="PF00768">
    <property type="entry name" value="Peptidase_S11"/>
    <property type="match status" value="1"/>
</dbReference>
<protein>
    <recommendedName>
        <fullName evidence="11">Peptidase S11 D-alanyl-D-alanine carboxypeptidase A N-terminal domain-containing protein</fullName>
    </recommendedName>
</protein>
<sequence>METEQNKPEGISLKLMIFNIILVLFIILMFFLIYGTLNKSQERQIDNFNQAITLEAFQNLELSAKSAYVYDVSGNRVIYKKNEFVQLPLASITKLMMALIASELIGENSRVTIKKEFLEEEGDTGLLADESWRMKDLLDFSLVTSSNDGARSLASVIGAYDLKTENFDFGRKDFISKMNQRAQELGLQQTYFVNESGLDNGSISGGYGSAIDTAKLMQYILKNKPELLEATKYQSITVNSLNKEHIAKNTNIEVSSIPGLIASKTGYTDKAGGNLAVAFDLSIGRPIIVVVLGSTIDGRFEDVSKLVAASFDSISQESI</sequence>
<dbReference type="InterPro" id="IPR018044">
    <property type="entry name" value="Peptidase_S11"/>
</dbReference>
<dbReference type="InterPro" id="IPR012338">
    <property type="entry name" value="Beta-lactam/transpept-like"/>
</dbReference>
<keyword evidence="10" id="KW-0812">Transmembrane</keyword>
<keyword evidence="5" id="KW-0573">Peptidoglycan synthesis</keyword>
<keyword evidence="6" id="KW-0961">Cell wall biogenesis/degradation</keyword>
<dbReference type="AlphaFoldDB" id="A0A1G2UR13"/>
<dbReference type="PRINTS" id="PR00725">
    <property type="entry name" value="DADACBPTASE1"/>
</dbReference>
<feature type="transmembrane region" description="Helical" evidence="10">
    <location>
        <begin position="15"/>
        <end position="37"/>
    </location>
</feature>
<dbReference type="InterPro" id="IPR001967">
    <property type="entry name" value="Peptidase_S11_N"/>
</dbReference>
<keyword evidence="10" id="KW-0472">Membrane</keyword>
<feature type="active site" description="Acyl-ester intermediate" evidence="7">
    <location>
        <position position="91"/>
    </location>
</feature>
<evidence type="ECO:0000313" key="13">
    <source>
        <dbReference type="Proteomes" id="UP000176558"/>
    </source>
</evidence>
<keyword evidence="2" id="KW-0732">Signal</keyword>
<evidence type="ECO:0000256" key="7">
    <source>
        <dbReference type="PIRSR" id="PIRSR618044-1"/>
    </source>
</evidence>
<comment type="caution">
    <text evidence="12">The sequence shown here is derived from an EMBL/GenBank/DDBJ whole genome shotgun (WGS) entry which is preliminary data.</text>
</comment>
<feature type="active site" description="Proton acceptor" evidence="7">
    <location>
        <position position="94"/>
    </location>
</feature>